<dbReference type="InterPro" id="IPR003439">
    <property type="entry name" value="ABC_transporter-like_ATP-bd"/>
</dbReference>
<keyword evidence="7" id="KW-0472">Membrane</keyword>
<evidence type="ECO:0000256" key="6">
    <source>
        <dbReference type="ARBA" id="ARBA00022989"/>
    </source>
</evidence>
<dbReference type="GO" id="GO:0015910">
    <property type="term" value="P:long-chain fatty acid import into peroxisome"/>
    <property type="evidence" value="ECO:0007669"/>
    <property type="project" value="TreeGrafter"/>
</dbReference>
<dbReference type="GO" id="GO:0005524">
    <property type="term" value="F:ATP binding"/>
    <property type="evidence" value="ECO:0007669"/>
    <property type="project" value="UniProtKB-KW"/>
</dbReference>
<dbReference type="InterPro" id="IPR050835">
    <property type="entry name" value="ABC_transporter_sub-D"/>
</dbReference>
<dbReference type="GO" id="GO:0042760">
    <property type="term" value="P:very long-chain fatty acid catabolic process"/>
    <property type="evidence" value="ECO:0007669"/>
    <property type="project" value="TreeGrafter"/>
</dbReference>
<dbReference type="PANTHER" id="PTHR11384:SF59">
    <property type="entry name" value="LYSOSOMAL COBALAMIN TRANSPORTER ABCD4"/>
    <property type="match status" value="1"/>
</dbReference>
<dbReference type="GO" id="GO:0140359">
    <property type="term" value="F:ABC-type transporter activity"/>
    <property type="evidence" value="ECO:0007669"/>
    <property type="project" value="InterPro"/>
</dbReference>
<evidence type="ECO:0000256" key="3">
    <source>
        <dbReference type="ARBA" id="ARBA00022692"/>
    </source>
</evidence>
<dbReference type="Gene3D" id="3.40.50.300">
    <property type="entry name" value="P-loop containing nucleotide triphosphate hydrolases"/>
    <property type="match status" value="1"/>
</dbReference>
<comment type="similarity">
    <text evidence="1">Belongs to the ABC transporter superfamily. ABCD family. Peroxisomal fatty acyl CoA transporter (TC 3.A.1.203) subfamily.</text>
</comment>
<accession>A0A132A5I3</accession>
<comment type="caution">
    <text evidence="8">The sequence shown here is derived from an EMBL/GenBank/DDBJ whole genome shotgun (WGS) entry which is preliminary data.</text>
</comment>
<keyword evidence="6" id="KW-1133">Transmembrane helix</keyword>
<dbReference type="SUPFAM" id="SSF90123">
    <property type="entry name" value="ABC transporter transmembrane region"/>
    <property type="match status" value="1"/>
</dbReference>
<sequence length="613" mass="70839">MSESSSTTTKIFFLYNSTIRLSLLFLLIFAILYEIAVYNIGLITGDYYKILNEKNEKAFLYQTAKSIGLIIAISLVKNLKDYIANYLYVSWRKCLTENLHDNYFRNQLFYRLNVLNSIYQYEIQSPNKSNDNVDQRITQDVDKMFQSLSVLVPEILIAPFLIIFYWIRCQSATGPVGPISCLVLFVIGTSMNYFVIKQISLLVYQQERYEGDFRFQHLRIRNNAEAIVFMSGESSEHHNCQKFLSNLISTQKRLIFRQFFLKFLTSLCDYFGSILSFIAFAIPLFAGVYDNLTPSQLSQLISKNIFFTIYLINCFTRLIDLSVNVSMFLGTFKRVNEIYKWLALNVREEDDDVLSCRVDESEKDSEISVNLKNVTIKNPCDSIIVENLCLPIKYGHNLIISGPSGVGKTSIIRVIKKIWPIHCGTIERNITLNDPKCVMFCSNKPILTTGSIAEQIIYPLVYDRETVQNDHDFNILALNILKFLEIEKSLLKLAANNLHGEDGINWIDHLSAGEIQRFNLARIFYHRPSIVFLDECTTALPDDIARKILYELIYQYRITVVTISHNNSLKSLHQMELKLYQSNRYELIDLSIRTDSGSREQKGPLDSRYLKAE</sequence>
<dbReference type="Pfam" id="PF00005">
    <property type="entry name" value="ABC_tran"/>
    <property type="match status" value="1"/>
</dbReference>
<dbReference type="PROSITE" id="PS50893">
    <property type="entry name" value="ABC_TRANSPORTER_2"/>
    <property type="match status" value="1"/>
</dbReference>
<dbReference type="InterPro" id="IPR003593">
    <property type="entry name" value="AAA+_ATPase"/>
</dbReference>
<keyword evidence="2" id="KW-0813">Transport</keyword>
<dbReference type="PROSITE" id="PS50929">
    <property type="entry name" value="ABC_TM1F"/>
    <property type="match status" value="1"/>
</dbReference>
<dbReference type="OrthoDB" id="422637at2759"/>
<dbReference type="InterPro" id="IPR027417">
    <property type="entry name" value="P-loop_NTPase"/>
</dbReference>
<keyword evidence="3" id="KW-0812">Transmembrane</keyword>
<dbReference type="AlphaFoldDB" id="A0A132A5I3"/>
<evidence type="ECO:0000256" key="7">
    <source>
        <dbReference type="ARBA" id="ARBA00023136"/>
    </source>
</evidence>
<dbReference type="GO" id="GO:0005778">
    <property type="term" value="C:peroxisomal membrane"/>
    <property type="evidence" value="ECO:0007669"/>
    <property type="project" value="TreeGrafter"/>
</dbReference>
<organism evidence="8 9">
    <name type="scientific">Sarcoptes scabiei</name>
    <name type="common">Itch mite</name>
    <name type="synonym">Acarus scabiei</name>
    <dbReference type="NCBI Taxonomy" id="52283"/>
    <lineage>
        <taxon>Eukaryota</taxon>
        <taxon>Metazoa</taxon>
        <taxon>Ecdysozoa</taxon>
        <taxon>Arthropoda</taxon>
        <taxon>Chelicerata</taxon>
        <taxon>Arachnida</taxon>
        <taxon>Acari</taxon>
        <taxon>Acariformes</taxon>
        <taxon>Sarcoptiformes</taxon>
        <taxon>Astigmata</taxon>
        <taxon>Psoroptidia</taxon>
        <taxon>Sarcoptoidea</taxon>
        <taxon>Sarcoptidae</taxon>
        <taxon>Sarcoptinae</taxon>
        <taxon>Sarcoptes</taxon>
    </lineage>
</organism>
<proteinExistence type="inferred from homology"/>
<dbReference type="Pfam" id="PF06472">
    <property type="entry name" value="ABC_membrane_2"/>
    <property type="match status" value="1"/>
</dbReference>
<name>A0A132A5I3_SARSC</name>
<evidence type="ECO:0000256" key="2">
    <source>
        <dbReference type="ARBA" id="ARBA00022448"/>
    </source>
</evidence>
<dbReference type="GO" id="GO:0005324">
    <property type="term" value="F:long-chain fatty acid transmembrane transporter activity"/>
    <property type="evidence" value="ECO:0007669"/>
    <property type="project" value="TreeGrafter"/>
</dbReference>
<evidence type="ECO:0000313" key="9">
    <source>
        <dbReference type="Proteomes" id="UP000616769"/>
    </source>
</evidence>
<dbReference type="InterPro" id="IPR017871">
    <property type="entry name" value="ABC_transporter-like_CS"/>
</dbReference>
<evidence type="ECO:0000256" key="4">
    <source>
        <dbReference type="ARBA" id="ARBA00022741"/>
    </source>
</evidence>
<evidence type="ECO:0000256" key="1">
    <source>
        <dbReference type="ARBA" id="ARBA00008575"/>
    </source>
</evidence>
<dbReference type="InterPro" id="IPR036640">
    <property type="entry name" value="ABC1_TM_sf"/>
</dbReference>
<dbReference type="GO" id="GO:0006635">
    <property type="term" value="P:fatty acid beta-oxidation"/>
    <property type="evidence" value="ECO:0007669"/>
    <property type="project" value="TreeGrafter"/>
</dbReference>
<dbReference type="Proteomes" id="UP000616769">
    <property type="component" value="Unassembled WGS sequence"/>
</dbReference>
<evidence type="ECO:0000313" key="8">
    <source>
        <dbReference type="EMBL" id="KPM06233.1"/>
    </source>
</evidence>
<evidence type="ECO:0000256" key="5">
    <source>
        <dbReference type="ARBA" id="ARBA00022840"/>
    </source>
</evidence>
<dbReference type="PANTHER" id="PTHR11384">
    <property type="entry name" value="ATP-BINDING CASSETTE, SUB-FAMILY D MEMBER"/>
    <property type="match status" value="1"/>
</dbReference>
<protein>
    <submittedName>
        <fullName evidence="8">ABC transporter-like protein 6</fullName>
    </submittedName>
</protein>
<dbReference type="SUPFAM" id="SSF52540">
    <property type="entry name" value="P-loop containing nucleoside triphosphate hydrolases"/>
    <property type="match status" value="1"/>
</dbReference>
<dbReference type="GO" id="GO:0016887">
    <property type="term" value="F:ATP hydrolysis activity"/>
    <property type="evidence" value="ECO:0007669"/>
    <property type="project" value="InterPro"/>
</dbReference>
<dbReference type="GO" id="GO:0007031">
    <property type="term" value="P:peroxisome organization"/>
    <property type="evidence" value="ECO:0007669"/>
    <property type="project" value="TreeGrafter"/>
</dbReference>
<dbReference type="SMART" id="SM00382">
    <property type="entry name" value="AAA"/>
    <property type="match status" value="1"/>
</dbReference>
<keyword evidence="5" id="KW-0067">ATP-binding</keyword>
<dbReference type="Gene3D" id="1.20.1560.10">
    <property type="entry name" value="ABC transporter type 1, transmembrane domain"/>
    <property type="match status" value="1"/>
</dbReference>
<dbReference type="PROSITE" id="PS00211">
    <property type="entry name" value="ABC_TRANSPORTER_1"/>
    <property type="match status" value="1"/>
</dbReference>
<dbReference type="EMBL" id="JXLN01010714">
    <property type="protein sequence ID" value="KPM06233.1"/>
    <property type="molecule type" value="Genomic_DNA"/>
</dbReference>
<gene>
    <name evidence="8" type="ORF">QR98_0047070</name>
</gene>
<dbReference type="VEuPathDB" id="VectorBase:SSCA009696"/>
<dbReference type="InterPro" id="IPR011527">
    <property type="entry name" value="ABC1_TM_dom"/>
</dbReference>
<reference evidence="8 9" key="1">
    <citation type="journal article" date="2015" name="Parasit. Vectors">
        <title>Draft genome of the scabies mite.</title>
        <authorList>
            <person name="Rider S.D.Jr."/>
            <person name="Morgan M.S."/>
            <person name="Arlian L.G."/>
        </authorList>
    </citation>
    <scope>NUCLEOTIDE SEQUENCE [LARGE SCALE GENOMIC DNA]</scope>
    <source>
        <strain evidence="8">Arlian Lab</strain>
    </source>
</reference>
<keyword evidence="4" id="KW-0547">Nucleotide-binding</keyword>